<dbReference type="Pfam" id="PF00415">
    <property type="entry name" value="RCC1"/>
    <property type="match status" value="1"/>
</dbReference>
<evidence type="ECO:0000259" key="4">
    <source>
        <dbReference type="Pfam" id="PF25390"/>
    </source>
</evidence>
<dbReference type="PROSITE" id="PS50012">
    <property type="entry name" value="RCC1_3"/>
    <property type="match status" value="4"/>
</dbReference>
<proteinExistence type="predicted"/>
<evidence type="ECO:0000256" key="2">
    <source>
        <dbReference type="PROSITE-ProRule" id="PRU00235"/>
    </source>
</evidence>
<dbReference type="InterPro" id="IPR051625">
    <property type="entry name" value="Signaling_Regulatory_Domain"/>
</dbReference>
<dbReference type="SUPFAM" id="SSF50985">
    <property type="entry name" value="RCC1/BLIP-II"/>
    <property type="match status" value="2"/>
</dbReference>
<dbReference type="Pfam" id="PF25390">
    <property type="entry name" value="WD40_RLD"/>
    <property type="match status" value="1"/>
</dbReference>
<feature type="repeat" description="RCC1" evidence="2">
    <location>
        <begin position="715"/>
        <end position="766"/>
    </location>
</feature>
<reference evidence="6" key="1">
    <citation type="submission" date="2016-11" db="UniProtKB">
        <authorList>
            <consortium name="WormBaseParasite"/>
        </authorList>
    </citation>
    <scope>IDENTIFICATION</scope>
</reference>
<keyword evidence="1" id="KW-0677">Repeat</keyword>
<feature type="repeat" description="RCC1" evidence="2">
    <location>
        <begin position="976"/>
        <end position="1027"/>
    </location>
</feature>
<dbReference type="WBParaSite" id="L893_g1537.t1">
    <property type="protein sequence ID" value="L893_g1537.t1"/>
    <property type="gene ID" value="L893_g1537"/>
</dbReference>
<keyword evidence="5" id="KW-1185">Reference proteome</keyword>
<dbReference type="Gene3D" id="2.130.10.30">
    <property type="entry name" value="Regulator of chromosome condensation 1/beta-lactamase-inhibitor protein II"/>
    <property type="match status" value="2"/>
</dbReference>
<dbReference type="InterPro" id="IPR000408">
    <property type="entry name" value="Reg_chr_condens"/>
</dbReference>
<dbReference type="InterPro" id="IPR058923">
    <property type="entry name" value="RCC1-like_dom"/>
</dbReference>
<feature type="domain" description="RCC1-like" evidence="4">
    <location>
        <begin position="627"/>
        <end position="896"/>
    </location>
</feature>
<accession>A0A1I7YE09</accession>
<sequence>MLFKLCSLYSPQPNSATADPTTDNGEPRVKQFDYIAEENFLLVALLASDDSIDVYYKTGSSVKVCRRSISEFYDEASTAVLVTLLPDACAVAVVFANGSVLTIPIKYFLAVSWSSDSKFAQTITFHSATCAETAECSPPVGTACFTSKVSTRVILVFTTREGYIVIWDLTAESVNACIHGPDNVRKLEINQKDEETFLVLLCDDGEQWSIPIESEGRTIRNTLAHVIPSQLQPVSPAAIFNDGKRQIYYDSKKNELYLRQISPLAFASLPVRKFNPKCLPRLVNYNQDLLTVVDESDDVFVTPHFTSNVPVDDVYYPVLVDQPQRVLGFLPSVHSSTSQLYEPVVVTEFGIANMKALKSLEQFAVECTINSGFNSTVCRNIATRLSRDAVSLCHDVVRTALCNAPTPTELTLIISMALDLQMDTNHLIAIFNEFDRSDALLPVLLRTCNKHPDDTIYSNALLEAYCCRFQKMPKEDTPNAETDLRTALLKYNYDASSLANLLKHKLWSSAVVLLSKDVSKYTLPVATFLLEVPSWHSLGPTNVVRFLSLIEWSLLEGRAQSLITRMVTYMPSLTSRSQLLVFSRIAELFVNACPGVAQPMFLVANTRLLNSSFSNGFLPISRCCVGSVGSNHCVVIGADDSSLIFWGAFAAGPLRMPDRSPTVNRLLTNSQQKTTKVLPPTQLKLNPPSDEFGSVRKIRSVDCGTEHCLVLCDDGTVYSWGTNRYGQCGQGHKTPVLEPKIVDGPWSGVACSVVAGNYHSAILSKTGELWMCGWGFYGQLANERFDNQFVFTKIHEFSDSQIIAVSCGYAHTLTLTKDGRIYAFGGGAYGQLGMDIAAEKAVLDSTSTSAGGFPAERKRCKPQLVPLEDKITAMSSRFFHAIAVSESNKVYSWGSSPQALKLKMYAAKQLREKAARDNKTADGESPSQPLRSISKSHFDVGRGHMEVSEVPVKTGGANIVGVSTGLCHSGFITEDGHLFMWGKNLDMQLGFGRKKEFLEPTRVPEPSHVKWLEVHCGLNSTLGVTTNGCVYVCGRNDLTKLGLPNSKESKPNKITLNSPRGVRVLCLPQDSCLVGTPTVLGGVHSSVASGWLPCLDKQELLNRFANTDQLTLNAVSRHFTKHPTVSDVVISVHLLAGDLINAVETLAHYMQEQPLSGVSSTCSAATSRSTSSAADSPSEINSNFVAEQRKASLFTPVKATEALELKVFDELLDRAWNLLRIHPLREVQLKTLLYLLYHRFPVYNRLAADLRMCRLIEPYLELKKEQRRLTQLTLKERFGALQNCRIRDQGVLKKQLIGVDRYRYYSACGHYEQTGIQGGVSRAELAAARNRLRKCSRCLQRR</sequence>
<organism evidence="5 6">
    <name type="scientific">Steinernema glaseri</name>
    <dbReference type="NCBI Taxonomy" id="37863"/>
    <lineage>
        <taxon>Eukaryota</taxon>
        <taxon>Metazoa</taxon>
        <taxon>Ecdysozoa</taxon>
        <taxon>Nematoda</taxon>
        <taxon>Chromadorea</taxon>
        <taxon>Rhabditida</taxon>
        <taxon>Tylenchina</taxon>
        <taxon>Panagrolaimomorpha</taxon>
        <taxon>Strongyloidoidea</taxon>
        <taxon>Steinernematidae</taxon>
        <taxon>Steinernema</taxon>
    </lineage>
</organism>
<dbReference type="SUPFAM" id="SSF69322">
    <property type="entry name" value="Tricorn protease domain 2"/>
    <property type="match status" value="1"/>
</dbReference>
<evidence type="ECO:0000313" key="6">
    <source>
        <dbReference type="WBParaSite" id="L893_g1537.t1"/>
    </source>
</evidence>
<dbReference type="Proteomes" id="UP000095287">
    <property type="component" value="Unplaced"/>
</dbReference>
<feature type="compositionally biased region" description="Basic and acidic residues" evidence="3">
    <location>
        <begin position="913"/>
        <end position="922"/>
    </location>
</feature>
<dbReference type="InterPro" id="IPR009091">
    <property type="entry name" value="RCC1/BLIP-II"/>
</dbReference>
<evidence type="ECO:0000313" key="5">
    <source>
        <dbReference type="Proteomes" id="UP000095287"/>
    </source>
</evidence>
<evidence type="ECO:0000256" key="3">
    <source>
        <dbReference type="SAM" id="MobiDB-lite"/>
    </source>
</evidence>
<evidence type="ECO:0000256" key="1">
    <source>
        <dbReference type="ARBA" id="ARBA00022737"/>
    </source>
</evidence>
<feature type="region of interest" description="Disordered" evidence="3">
    <location>
        <begin position="913"/>
        <end position="934"/>
    </location>
</feature>
<feature type="repeat" description="RCC1" evidence="2">
    <location>
        <begin position="767"/>
        <end position="818"/>
    </location>
</feature>
<feature type="repeat" description="RCC1" evidence="2">
    <location>
        <begin position="819"/>
        <end position="887"/>
    </location>
</feature>
<dbReference type="PRINTS" id="PR00633">
    <property type="entry name" value="RCCNDNSATION"/>
</dbReference>
<name>A0A1I7YE09_9BILA</name>
<feature type="compositionally biased region" description="Polar residues" evidence="3">
    <location>
        <begin position="925"/>
        <end position="934"/>
    </location>
</feature>
<protein>
    <submittedName>
        <fullName evidence="6">Rod_C domain-containing protein</fullName>
    </submittedName>
</protein>
<dbReference type="PANTHER" id="PTHR22872">
    <property type="entry name" value="BTK-BINDING PROTEIN-RELATED"/>
    <property type="match status" value="1"/>
</dbReference>